<comment type="subcellular location">
    <subcellularLocation>
        <location evidence="1">Membrane</location>
        <topology evidence="1">Multi-pass membrane protein</topology>
    </subcellularLocation>
</comment>
<dbReference type="GO" id="GO:0046513">
    <property type="term" value="P:ceramide biosynthetic process"/>
    <property type="evidence" value="ECO:0007669"/>
    <property type="project" value="InterPro"/>
</dbReference>
<keyword evidence="5 6" id="KW-0472">Membrane</keyword>
<evidence type="ECO:0000256" key="6">
    <source>
        <dbReference type="SAM" id="Phobius"/>
    </source>
</evidence>
<dbReference type="RefSeq" id="XP_013271495.1">
    <property type="nucleotide sequence ID" value="XM_013416041.1"/>
</dbReference>
<dbReference type="STRING" id="1442369.A0A0D2IEX1"/>
<evidence type="ECO:0000259" key="7">
    <source>
        <dbReference type="Pfam" id="PF03798"/>
    </source>
</evidence>
<evidence type="ECO:0000256" key="3">
    <source>
        <dbReference type="ARBA" id="ARBA00022692"/>
    </source>
</evidence>
<reference evidence="8 9" key="1">
    <citation type="submission" date="2015-01" db="EMBL/GenBank/DDBJ databases">
        <title>The Genome Sequence of Rhinocladiella mackenzie CBS 650.93.</title>
        <authorList>
            <consortium name="The Broad Institute Genomics Platform"/>
            <person name="Cuomo C."/>
            <person name="de Hoog S."/>
            <person name="Gorbushina A."/>
            <person name="Stielow B."/>
            <person name="Teixiera M."/>
            <person name="Abouelleil A."/>
            <person name="Chapman S.B."/>
            <person name="Priest M."/>
            <person name="Young S.K."/>
            <person name="Wortman J."/>
            <person name="Nusbaum C."/>
            <person name="Birren B."/>
        </authorList>
    </citation>
    <scope>NUCLEOTIDE SEQUENCE [LARGE SCALE GENOMIC DNA]</scope>
    <source>
        <strain evidence="8 9">CBS 650.93</strain>
    </source>
</reference>
<proteinExistence type="inferred from homology"/>
<evidence type="ECO:0000256" key="2">
    <source>
        <dbReference type="ARBA" id="ARBA00009808"/>
    </source>
</evidence>
<dbReference type="GeneID" id="25293298"/>
<dbReference type="InterPro" id="IPR006634">
    <property type="entry name" value="TLC-dom"/>
</dbReference>
<dbReference type="AlphaFoldDB" id="A0A0D2IEX1"/>
<evidence type="ECO:0000313" key="9">
    <source>
        <dbReference type="Proteomes" id="UP000053617"/>
    </source>
</evidence>
<dbReference type="PANTHER" id="PTHR12560">
    <property type="entry name" value="LONGEVITY ASSURANCE FACTOR 1 LAG1"/>
    <property type="match status" value="1"/>
</dbReference>
<dbReference type="Proteomes" id="UP000053617">
    <property type="component" value="Unassembled WGS sequence"/>
</dbReference>
<dbReference type="GO" id="GO:0050291">
    <property type="term" value="F:sphingosine N-acyltransferase activity"/>
    <property type="evidence" value="ECO:0007669"/>
    <property type="project" value="InterPro"/>
</dbReference>
<evidence type="ECO:0000256" key="4">
    <source>
        <dbReference type="ARBA" id="ARBA00022989"/>
    </source>
</evidence>
<dbReference type="EMBL" id="KN847478">
    <property type="protein sequence ID" value="KIX04359.1"/>
    <property type="molecule type" value="Genomic_DNA"/>
</dbReference>
<accession>A0A0D2IEX1</accession>
<dbReference type="InterPro" id="IPR016439">
    <property type="entry name" value="Lag1/Lac1-like"/>
</dbReference>
<dbReference type="Pfam" id="PF03798">
    <property type="entry name" value="TRAM_LAG1_CLN8"/>
    <property type="match status" value="1"/>
</dbReference>
<feature type="transmembrane region" description="Helical" evidence="6">
    <location>
        <begin position="63"/>
        <end position="85"/>
    </location>
</feature>
<gene>
    <name evidence="8" type="ORF">Z518_05227</name>
</gene>
<evidence type="ECO:0000256" key="5">
    <source>
        <dbReference type="ARBA" id="ARBA00023136"/>
    </source>
</evidence>
<keyword evidence="4 6" id="KW-1133">Transmembrane helix</keyword>
<dbReference type="OrthoDB" id="3053196at2759"/>
<name>A0A0D2IEX1_9EURO</name>
<feature type="domain" description="TLC" evidence="7">
    <location>
        <begin position="98"/>
        <end position="216"/>
    </location>
</feature>
<evidence type="ECO:0000256" key="1">
    <source>
        <dbReference type="ARBA" id="ARBA00004141"/>
    </source>
</evidence>
<comment type="similarity">
    <text evidence="2">Belongs to the sphingosine N-acyltransferase family.</text>
</comment>
<dbReference type="PIRSF" id="PIRSF005225">
    <property type="entry name" value="LAG1_LAC1"/>
    <property type="match status" value="1"/>
</dbReference>
<keyword evidence="9" id="KW-1185">Reference proteome</keyword>
<sequence length="241" mass="27781">MRDEFQLQLGDLFKSRTVLVTVIILLCFLANQPPFNQAGSAVILSYAQEKSSTQYVKGPRDVVFVVFHAMLFLSLRYLLVDQIYPQVARYLKAKPSARFSEQLFQLTYFFFSSSYGIYVSVEQSIWRLSINQLLDRLQDSTLDGKVKYLYLIETAWWVHEAAYLAMGLEKRRKDFYELIIHHVVTITLILGSYWYNYTDFGLMILVPHGASDALLSCTPNPDSCPLHGSYFYWSGSMGDII</sequence>
<keyword evidence="3 6" id="KW-0812">Transmembrane</keyword>
<dbReference type="GO" id="GO:0016020">
    <property type="term" value="C:membrane"/>
    <property type="evidence" value="ECO:0007669"/>
    <property type="project" value="UniProtKB-SubCell"/>
</dbReference>
<dbReference type="HOGENOM" id="CLU_1152299_0_0_1"/>
<evidence type="ECO:0000313" key="8">
    <source>
        <dbReference type="EMBL" id="KIX04359.1"/>
    </source>
</evidence>
<feature type="transmembrane region" description="Helical" evidence="6">
    <location>
        <begin position="178"/>
        <end position="195"/>
    </location>
</feature>
<dbReference type="VEuPathDB" id="FungiDB:Z518_05227"/>
<protein>
    <recommendedName>
        <fullName evidence="7">TLC domain-containing protein</fullName>
    </recommendedName>
</protein>
<organism evidence="8 9">
    <name type="scientific">Rhinocladiella mackenziei CBS 650.93</name>
    <dbReference type="NCBI Taxonomy" id="1442369"/>
    <lineage>
        <taxon>Eukaryota</taxon>
        <taxon>Fungi</taxon>
        <taxon>Dikarya</taxon>
        <taxon>Ascomycota</taxon>
        <taxon>Pezizomycotina</taxon>
        <taxon>Eurotiomycetes</taxon>
        <taxon>Chaetothyriomycetidae</taxon>
        <taxon>Chaetothyriales</taxon>
        <taxon>Herpotrichiellaceae</taxon>
        <taxon>Rhinocladiella</taxon>
    </lineage>
</organism>
<dbReference type="PANTHER" id="PTHR12560:SF0">
    <property type="entry name" value="LD18904P"/>
    <property type="match status" value="1"/>
</dbReference>